<keyword evidence="4" id="KW-0245">EGF-like domain</keyword>
<sequence length="1483" mass="164569">MEAIVGNSPNSTWHALDYFFKVIPSFREPDRFIYVHAARMGDGKFSLHKFDKLEGNYQNIAPDVMYFTLVAHITDDNSVHDVLYYATDSTCTFYKYNETNNSTTKIAGNGVCDTNCNAREKQYNESLCRGYLMSYPHKFNNESELSFYLYGGQEIYRLKNNLVQIVAGHGKSTSLEDQPATNVTLGISGTCTNSLGEIYILQNYREGTGYYIRKIYPNGIITTVLSLMGNYAYSGTCLFDSTVYEVENKKMVLDRLYIYEHPASTVTKFELTFEYPNTGKPTLLNYSQTTLIGKYNSFVQAGDGGKAIDGRISTVNVDAFDGFVALSALGNVRFIDNQTGIISEVLSAKGHGFYTAINNFKFIPKDIIYSYNEGNPEIHIADHVSSSILKYSLKSKSMEPMKKYFISDLNNAPSTAKPYSMALDSYSNLLVSNDLSYWSPNFLVNITKLGPKVIFGQNKKIDDSISLDSSILGRPYSSFFIMYNQAYYSIVSDRGNNRLLLIDFDGRNITTIASMKDGINGPTGICYLSDRSMVIFSDTGNHVLRYYNIRTRELGIFAGRLGKKGFTEGSLLNATFNQPVGLSCTLDKILVADSHNHAIRLINIYASTVETIAGTGEEGFNGDFLVPLSTTFNNPMGVCFQERNIIVADTNNHRVRVIDVNNRYVSTIAGSFLDGDSGDEGLASKSLLNSPHDVQYEDNVVYIAGRSGNSGFEGDGGPGLTAKLNFPTGLSLSTKYIVISDSKNNRLRFYLKEEKTIYTLAGGFGDNGPSENGIGTPFGVTISPNNEIYVSDVLNNLIRRIKNGKITTVAGSGAYGYNGDDISALKASLASPSNIVVNPLTNDIIFSDTNNHRIRIIYSDGNISTLAGTGQAGYNGDGVASATHLHSPSFIKFIPPQFEVIVFSDSANGRIRKISKVNNIYMVSTIAGPPDLIGVPEGLSISNEGDVYFADSKNLRISKLIPTCQPGYVLNLEKTKCIPICYDISALDPSSCSSHGSCIDRNNCQCMNGYTGNSCQYSICHGISGQNISVCSYSGTCVSPNKCECVSGYAGDQCELPTCFGKTGREGCNNRGKCHARNFCICENGYAGTTCETNVILIGSLVAVFAVALIIIGIVVLILIFVFSKYRKQKKIIDTDLTLDERLLSQTELEISNTSSNRTYHQEEDKFIIPIEQLNMDKPIKRLGEGGMGSVFMTKYNGMKIAVKVFDLNNFNISEDDFKIEAILLSKLRHPNIINFYGISSTPTKRFIAMECMDKSLESMISSLQKGTSTCSLKMKLSIILNVVSGINYLHHLEPNFIIHRDLKPANILLDKNGIAKLCDFGLGRALSSNTVSAITSKVGTYNYMSPELFSDDIERGDARSIDIYSLAIILWQLVFEIMEPYQSSDTKVLQKLNLEKPKTFNSTYHFHKSICEEKLRPIIPFSTLEECREWCEKFLDQEQAKYYEVIYEMSQLIEQSWSHEPSKRPTSVQILEKIEEWDERVL</sequence>
<dbReference type="PROSITE" id="PS00107">
    <property type="entry name" value="PROTEIN_KINASE_ATP"/>
    <property type="match status" value="1"/>
</dbReference>
<dbReference type="SMART" id="SM00181">
    <property type="entry name" value="EGF"/>
    <property type="match status" value="3"/>
</dbReference>
<evidence type="ECO:0000256" key="6">
    <source>
        <dbReference type="SAM" id="Phobius"/>
    </source>
</evidence>
<dbReference type="GO" id="GO:0004672">
    <property type="term" value="F:protein kinase activity"/>
    <property type="evidence" value="ECO:0007669"/>
    <property type="project" value="InterPro"/>
</dbReference>
<evidence type="ECO:0000259" key="8">
    <source>
        <dbReference type="PROSITE" id="PS50026"/>
    </source>
</evidence>
<dbReference type="PROSITE" id="PS00022">
    <property type="entry name" value="EGF_1"/>
    <property type="match status" value="2"/>
</dbReference>
<dbReference type="PANTHER" id="PTHR46388:SF2">
    <property type="entry name" value="NHL REPEAT-CONTAINING PROTEIN 2"/>
    <property type="match status" value="1"/>
</dbReference>
<keyword evidence="2 5" id="KW-0547">Nucleotide-binding</keyword>
<evidence type="ECO:0000256" key="2">
    <source>
        <dbReference type="ARBA" id="ARBA00022741"/>
    </source>
</evidence>
<dbReference type="Pfam" id="PF00069">
    <property type="entry name" value="Pkinase"/>
    <property type="match status" value="1"/>
</dbReference>
<dbReference type="SUPFAM" id="SSF101898">
    <property type="entry name" value="NHL repeat"/>
    <property type="match status" value="1"/>
</dbReference>
<protein>
    <submittedName>
        <fullName evidence="9">Predicted protein</fullName>
    </submittedName>
</protein>
<keyword evidence="6" id="KW-0472">Membrane</keyword>
<dbReference type="KEGG" id="ngr:NAEGRDRAFT_72664"/>
<dbReference type="Gene3D" id="2.120.10.30">
    <property type="entry name" value="TolB, C-terminal domain"/>
    <property type="match status" value="4"/>
</dbReference>
<dbReference type="eggNOG" id="KOG0192">
    <property type="taxonomic scope" value="Eukaryota"/>
</dbReference>
<keyword evidence="3 5" id="KW-0067">ATP-binding</keyword>
<dbReference type="RefSeq" id="XP_002672194.1">
    <property type="nucleotide sequence ID" value="XM_002672148.1"/>
</dbReference>
<dbReference type="CDD" id="cd05819">
    <property type="entry name" value="NHL"/>
    <property type="match status" value="1"/>
</dbReference>
<feature type="binding site" evidence="5">
    <location>
        <position position="1204"/>
    </location>
    <ligand>
        <name>ATP</name>
        <dbReference type="ChEBI" id="CHEBI:30616"/>
    </ligand>
</feature>
<dbReference type="PROSITE" id="PS00108">
    <property type="entry name" value="PROTEIN_KINASE_ST"/>
    <property type="match status" value="1"/>
</dbReference>
<keyword evidence="6" id="KW-0812">Transmembrane</keyword>
<dbReference type="PANTHER" id="PTHR46388">
    <property type="entry name" value="NHL REPEAT-CONTAINING PROTEIN 2"/>
    <property type="match status" value="1"/>
</dbReference>
<evidence type="ECO:0000256" key="5">
    <source>
        <dbReference type="PROSITE-ProRule" id="PRU10141"/>
    </source>
</evidence>
<gene>
    <name evidence="9" type="ORF">NAEGRDRAFT_72664</name>
</gene>
<dbReference type="GeneID" id="8850878"/>
<keyword evidence="4" id="KW-1015">Disulfide bond</keyword>
<evidence type="ECO:0000259" key="7">
    <source>
        <dbReference type="PROSITE" id="PS50011"/>
    </source>
</evidence>
<feature type="transmembrane region" description="Helical" evidence="6">
    <location>
        <begin position="1095"/>
        <end position="1123"/>
    </location>
</feature>
<evidence type="ECO:0000256" key="3">
    <source>
        <dbReference type="ARBA" id="ARBA00022840"/>
    </source>
</evidence>
<dbReference type="CDD" id="cd00054">
    <property type="entry name" value="EGF_CA"/>
    <property type="match status" value="1"/>
</dbReference>
<feature type="disulfide bond" evidence="4">
    <location>
        <begin position="1006"/>
        <end position="1015"/>
    </location>
</feature>
<accession>D2VUH4</accession>
<dbReference type="Pfam" id="PF01436">
    <property type="entry name" value="NHL"/>
    <property type="match status" value="1"/>
</dbReference>
<organism evidence="10">
    <name type="scientific">Naegleria gruberi</name>
    <name type="common">Amoeba</name>
    <dbReference type="NCBI Taxonomy" id="5762"/>
    <lineage>
        <taxon>Eukaryota</taxon>
        <taxon>Discoba</taxon>
        <taxon>Heterolobosea</taxon>
        <taxon>Tetramitia</taxon>
        <taxon>Eutetramitia</taxon>
        <taxon>Vahlkampfiidae</taxon>
        <taxon>Naegleria</taxon>
    </lineage>
</organism>
<dbReference type="SUPFAM" id="SSF63829">
    <property type="entry name" value="Calcium-dependent phosphotriesterase"/>
    <property type="match status" value="2"/>
</dbReference>
<evidence type="ECO:0000313" key="10">
    <source>
        <dbReference type="Proteomes" id="UP000006671"/>
    </source>
</evidence>
<dbReference type="CDD" id="cd19941">
    <property type="entry name" value="TIL"/>
    <property type="match status" value="1"/>
</dbReference>
<name>D2VUH4_NAEGR</name>
<dbReference type="InterPro" id="IPR008271">
    <property type="entry name" value="Ser/Thr_kinase_AS"/>
</dbReference>
<dbReference type="STRING" id="5762.D2VUH4"/>
<evidence type="ECO:0000256" key="1">
    <source>
        <dbReference type="ARBA" id="ARBA00022737"/>
    </source>
</evidence>
<dbReference type="SMART" id="SM00220">
    <property type="entry name" value="S_TKc"/>
    <property type="match status" value="1"/>
</dbReference>
<evidence type="ECO:0000313" key="9">
    <source>
        <dbReference type="EMBL" id="EFC39450.1"/>
    </source>
</evidence>
<dbReference type="PROSITE" id="PS01186">
    <property type="entry name" value="EGF_2"/>
    <property type="match status" value="2"/>
</dbReference>
<feature type="domain" description="EGF-like" evidence="8">
    <location>
        <begin position="1055"/>
        <end position="1092"/>
    </location>
</feature>
<proteinExistence type="predicted"/>
<feature type="domain" description="Protein kinase" evidence="7">
    <location>
        <begin position="1177"/>
        <end position="1479"/>
    </location>
</feature>
<dbReference type="InParanoid" id="D2VUH4"/>
<evidence type="ECO:0000256" key="4">
    <source>
        <dbReference type="PROSITE-ProRule" id="PRU00076"/>
    </source>
</evidence>
<dbReference type="InterPro" id="IPR000719">
    <property type="entry name" value="Prot_kinase_dom"/>
</dbReference>
<keyword evidence="10" id="KW-1185">Reference proteome</keyword>
<reference evidence="9 10" key="1">
    <citation type="journal article" date="2010" name="Cell">
        <title>The genome of Naegleria gruberi illuminates early eukaryotic versatility.</title>
        <authorList>
            <person name="Fritz-Laylin L.K."/>
            <person name="Prochnik S.E."/>
            <person name="Ginger M.L."/>
            <person name="Dacks J.B."/>
            <person name="Carpenter M.L."/>
            <person name="Field M.C."/>
            <person name="Kuo A."/>
            <person name="Paredez A."/>
            <person name="Chapman J."/>
            <person name="Pham J."/>
            <person name="Shu S."/>
            <person name="Neupane R."/>
            <person name="Cipriano M."/>
            <person name="Mancuso J."/>
            <person name="Tu H."/>
            <person name="Salamov A."/>
            <person name="Lindquist E."/>
            <person name="Shapiro H."/>
            <person name="Lucas S."/>
            <person name="Grigoriev I.V."/>
            <person name="Cande W.Z."/>
            <person name="Fulton C."/>
            <person name="Rokhsar D.S."/>
            <person name="Dawson S.C."/>
        </authorList>
    </citation>
    <scope>NUCLEOTIDE SEQUENCE [LARGE SCALE GENOMIC DNA]</scope>
    <source>
        <strain evidence="9 10">NEG-M</strain>
    </source>
</reference>
<dbReference type="Gene3D" id="2.10.25.10">
    <property type="entry name" value="Laminin"/>
    <property type="match status" value="2"/>
</dbReference>
<dbReference type="InterPro" id="IPR017441">
    <property type="entry name" value="Protein_kinase_ATP_BS"/>
</dbReference>
<dbReference type="InterPro" id="IPR011042">
    <property type="entry name" value="6-blade_b-propeller_TolB-like"/>
</dbReference>
<feature type="domain" description="EGF-like" evidence="8">
    <location>
        <begin position="983"/>
        <end position="1016"/>
    </location>
</feature>
<dbReference type="VEuPathDB" id="AmoebaDB:NAEGRDRAFT_72664"/>
<dbReference type="PROSITE" id="PS50011">
    <property type="entry name" value="PROTEIN_KINASE_DOM"/>
    <property type="match status" value="1"/>
</dbReference>
<dbReference type="OrthoDB" id="4062651at2759"/>
<dbReference type="InterPro" id="IPR000742">
    <property type="entry name" value="EGF"/>
</dbReference>
<dbReference type="EMBL" id="GG738899">
    <property type="protein sequence ID" value="EFC39450.1"/>
    <property type="molecule type" value="Genomic_DNA"/>
</dbReference>
<dbReference type="InterPro" id="IPR011009">
    <property type="entry name" value="Kinase-like_dom_sf"/>
</dbReference>
<comment type="caution">
    <text evidence="4">Lacks conserved residue(s) required for the propagation of feature annotation.</text>
</comment>
<keyword evidence="1" id="KW-0677">Repeat</keyword>
<dbReference type="eggNOG" id="KOG2177">
    <property type="taxonomic scope" value="Eukaryota"/>
</dbReference>
<dbReference type="Proteomes" id="UP000006671">
    <property type="component" value="Unassembled WGS sequence"/>
</dbReference>
<keyword evidence="6" id="KW-1133">Transmembrane helix</keyword>
<dbReference type="PROSITE" id="PS50026">
    <property type="entry name" value="EGF_3"/>
    <property type="match status" value="2"/>
</dbReference>
<dbReference type="InterPro" id="IPR001258">
    <property type="entry name" value="NHL_repeat"/>
</dbReference>
<dbReference type="Gene3D" id="1.10.510.10">
    <property type="entry name" value="Transferase(Phosphotransferase) domain 1"/>
    <property type="match status" value="1"/>
</dbReference>
<dbReference type="Gene3D" id="3.30.200.20">
    <property type="entry name" value="Phosphorylase Kinase, domain 1"/>
    <property type="match status" value="1"/>
</dbReference>
<dbReference type="SUPFAM" id="SSF56112">
    <property type="entry name" value="Protein kinase-like (PK-like)"/>
    <property type="match status" value="1"/>
</dbReference>
<feature type="disulfide bond" evidence="4">
    <location>
        <begin position="1082"/>
        <end position="1091"/>
    </location>
</feature>
<dbReference type="GO" id="GO:0005524">
    <property type="term" value="F:ATP binding"/>
    <property type="evidence" value="ECO:0007669"/>
    <property type="project" value="UniProtKB-UniRule"/>
</dbReference>